<dbReference type="RefSeq" id="WP_213410023.1">
    <property type="nucleotide sequence ID" value="NZ_BOVK01000003.1"/>
</dbReference>
<dbReference type="AlphaFoldDB" id="A0A8J4H2A7"/>
<dbReference type="EMBL" id="BOVK01000003">
    <property type="protein sequence ID" value="GIQ67433.1"/>
    <property type="molecule type" value="Genomic_DNA"/>
</dbReference>
<proteinExistence type="predicted"/>
<organism evidence="1 2">
    <name type="scientific">Xylanibacillus composti</name>
    <dbReference type="NCBI Taxonomy" id="1572762"/>
    <lineage>
        <taxon>Bacteria</taxon>
        <taxon>Bacillati</taxon>
        <taxon>Bacillota</taxon>
        <taxon>Bacilli</taxon>
        <taxon>Bacillales</taxon>
        <taxon>Paenibacillaceae</taxon>
        <taxon>Xylanibacillus</taxon>
    </lineage>
</organism>
<sequence>MNIEECIEFLGYRIDRIDQPMLDLSVPAVNGITATNEGLQVNRNRLSKMALPDEQLKQVKRVWLVGIWDDSNARGISVFEDETMIGALQQAVEHVRKKRMEEKT</sequence>
<comment type="caution">
    <text evidence="1">The sequence shown here is derived from an EMBL/GenBank/DDBJ whole genome shotgun (WGS) entry which is preliminary data.</text>
</comment>
<reference evidence="1" key="1">
    <citation type="submission" date="2021-04" db="EMBL/GenBank/DDBJ databases">
        <title>Draft genome sequence of Xylanibacillus composti strain K13.</title>
        <authorList>
            <person name="Uke A."/>
            <person name="Chhe C."/>
            <person name="Baramee S."/>
            <person name="Kosugi A."/>
        </authorList>
    </citation>
    <scope>NUCLEOTIDE SEQUENCE</scope>
    <source>
        <strain evidence="1">K13</strain>
    </source>
</reference>
<name>A0A8J4H2A7_9BACL</name>
<accession>A0A8J4H2A7</accession>
<evidence type="ECO:0000313" key="1">
    <source>
        <dbReference type="EMBL" id="GIQ67433.1"/>
    </source>
</evidence>
<gene>
    <name evidence="1" type="ORF">XYCOK13_02570</name>
</gene>
<keyword evidence="2" id="KW-1185">Reference proteome</keyword>
<protein>
    <submittedName>
        <fullName evidence="1">Uncharacterized protein</fullName>
    </submittedName>
</protein>
<dbReference type="Proteomes" id="UP000677918">
    <property type="component" value="Unassembled WGS sequence"/>
</dbReference>
<evidence type="ECO:0000313" key="2">
    <source>
        <dbReference type="Proteomes" id="UP000677918"/>
    </source>
</evidence>